<dbReference type="OrthoDB" id="185373at2759"/>
<evidence type="ECO:0000313" key="7">
    <source>
        <dbReference type="EMBL" id="RSH79804.1"/>
    </source>
</evidence>
<evidence type="ECO:0008006" key="9">
    <source>
        <dbReference type="Google" id="ProtNLM"/>
    </source>
</evidence>
<gene>
    <name evidence="7" type="ORF">EHS24_009464</name>
</gene>
<organism evidence="7 8">
    <name type="scientific">Apiotrichum porosum</name>
    <dbReference type="NCBI Taxonomy" id="105984"/>
    <lineage>
        <taxon>Eukaryota</taxon>
        <taxon>Fungi</taxon>
        <taxon>Dikarya</taxon>
        <taxon>Basidiomycota</taxon>
        <taxon>Agaricomycotina</taxon>
        <taxon>Tremellomycetes</taxon>
        <taxon>Trichosporonales</taxon>
        <taxon>Trichosporonaceae</taxon>
        <taxon>Apiotrichum</taxon>
    </lineage>
</organism>
<accession>A0A427XM31</accession>
<evidence type="ECO:0000256" key="1">
    <source>
        <dbReference type="ARBA" id="ARBA00006192"/>
    </source>
</evidence>
<comment type="caution">
    <text evidence="7">The sequence shown here is derived from an EMBL/GenBank/DDBJ whole genome shotgun (WGS) entry which is preliminary data.</text>
</comment>
<dbReference type="PANTHER" id="PTHR47447:SF17">
    <property type="entry name" value="OS12G0638900 PROTEIN"/>
    <property type="match status" value="1"/>
</dbReference>
<feature type="repeat" description="PPR" evidence="5">
    <location>
        <begin position="653"/>
        <end position="687"/>
    </location>
</feature>
<keyword evidence="2" id="KW-0677">Repeat</keyword>
<evidence type="ECO:0000313" key="8">
    <source>
        <dbReference type="Proteomes" id="UP000279236"/>
    </source>
</evidence>
<feature type="compositionally biased region" description="Low complexity" evidence="6">
    <location>
        <begin position="8"/>
        <end position="19"/>
    </location>
</feature>
<keyword evidence="8" id="KW-1185">Reference proteome</keyword>
<dbReference type="Gene3D" id="1.25.40.10">
    <property type="entry name" value="Tetratricopeptide repeat domain"/>
    <property type="match status" value="2"/>
</dbReference>
<dbReference type="InterPro" id="IPR002885">
    <property type="entry name" value="PPR_rpt"/>
</dbReference>
<feature type="region of interest" description="Disordered" evidence="6">
    <location>
        <begin position="1"/>
        <end position="85"/>
    </location>
</feature>
<protein>
    <recommendedName>
        <fullName evidence="9">Pentacotripeptide-repeat region of PRORP domain-containing protein</fullName>
    </recommendedName>
</protein>
<dbReference type="GeneID" id="39594007"/>
<dbReference type="Proteomes" id="UP000279236">
    <property type="component" value="Unassembled WGS sequence"/>
</dbReference>
<dbReference type="EMBL" id="RSCE01000009">
    <property type="protein sequence ID" value="RSH79804.1"/>
    <property type="molecule type" value="Genomic_DNA"/>
</dbReference>
<comment type="subunit">
    <text evidence="4">Binds to mitochondrial small subunit 15S rRNA.</text>
</comment>
<dbReference type="PROSITE" id="PS51375">
    <property type="entry name" value="PPR"/>
    <property type="match status" value="2"/>
</dbReference>
<evidence type="ECO:0000256" key="4">
    <source>
        <dbReference type="ARBA" id="ARBA00044511"/>
    </source>
</evidence>
<reference evidence="7 8" key="1">
    <citation type="submission" date="2018-11" db="EMBL/GenBank/DDBJ databases">
        <title>Genome sequence of Apiotrichum porosum DSM 27194.</title>
        <authorList>
            <person name="Aliyu H."/>
            <person name="Gorte O."/>
            <person name="Ochsenreither K."/>
        </authorList>
    </citation>
    <scope>NUCLEOTIDE SEQUENCE [LARGE SCALE GENOMIC DNA]</scope>
    <source>
        <strain evidence="7 8">DSM 27194</strain>
    </source>
</reference>
<dbReference type="RefSeq" id="XP_028474913.1">
    <property type="nucleotide sequence ID" value="XM_028624745.1"/>
</dbReference>
<dbReference type="STRING" id="105984.A0A427XM31"/>
<evidence type="ECO:0000256" key="6">
    <source>
        <dbReference type="SAM" id="MobiDB-lite"/>
    </source>
</evidence>
<proteinExistence type="inferred from homology"/>
<comment type="similarity">
    <text evidence="1">Belongs to the CCM1 family.</text>
</comment>
<dbReference type="PANTHER" id="PTHR47447">
    <property type="entry name" value="OS03G0856100 PROTEIN"/>
    <property type="match status" value="1"/>
</dbReference>
<dbReference type="Pfam" id="PF13812">
    <property type="entry name" value="PPR_3"/>
    <property type="match status" value="1"/>
</dbReference>
<sequence length="795" mass="88402">MLRRIGESSSRVLRASSASTQAQGRVHVRRYAATPVTGMPGLSSPPTAAPSPSRPAASTSPRRRPTVPSPAAKRSIESSDIMSKPDDARRLNAAMVLAMSPAGGGQPNAVHLLAAVKPMIMEKRHHRLLERSLQSINSTLASYYAQNAVPDDDLPALQSLFALATIDYQSLLAQRETHKESTSMITARYANWLVAEAKRADPGRLARIQETFHAQVETMGARLLPLPFAAAWTVMIHRLDLAEIPELNVDLPSLDHIVNYISKRKWVADTDMEGIAAAAHRLCDAGDFARLPSKSKLLERRLNILRERGRVSAIHDMWKRFRGELHRGTHPLVTNEERRIGALGSFLFISRHNTIQLNSTDFQLMQEVEAEAGKMLPSPLPLTIFHRLLDTVAAEDDTKPRDKHAILPAAQKIWEDGKKDGIKFTALTYRKYLAVLGRYHDSKALFAVWDEIVMDKECRLHEAIRRSEGLKPEAEPVGPANQGTAQEAADKTNKKKVDPLSIPWPPTFILNETMSLAFNMGGPSADMAMALYHTAMDPKSSLAADIFTVNVALRFAAHLADLKMMNAILGDAAKLGEEPDIVTYTTMVQGMLRADRNDLARKTLDAMRGRGFEINDRLGATIISDLVKDGTADNLRRAEDVARDMRTRGVKMTVPAWTALISGYFRGGWVLDGWRAIERMYQSGQRLNIVGYNIVLGHTLTDSWRKAQDGDVQLSPAIRIFRRMLQESVTPTADTYSMMLGSLLTQGRIREVAEVLADVDKRGFRTYRSSLQNVIRKARQAVRDSGIQMPRSRTR</sequence>
<dbReference type="AlphaFoldDB" id="A0A427XM31"/>
<feature type="region of interest" description="Disordered" evidence="6">
    <location>
        <begin position="470"/>
        <end position="496"/>
    </location>
</feature>
<evidence type="ECO:0000256" key="5">
    <source>
        <dbReference type="PROSITE-ProRule" id="PRU00708"/>
    </source>
</evidence>
<dbReference type="Pfam" id="PF01535">
    <property type="entry name" value="PPR"/>
    <property type="match status" value="1"/>
</dbReference>
<name>A0A427XM31_9TREE</name>
<feature type="repeat" description="PPR" evidence="5">
    <location>
        <begin position="580"/>
        <end position="614"/>
    </location>
</feature>
<comment type="function">
    <text evidence="3">Regulates mitochondrial small subunit maturation by controlling 15S rRNA 5'-end processing. Localizes to the 5' precursor of the 15S rRNA in a position that is subsequently occupied by mS47 in the mature yeast mtSSU. Uses structure and sequence-specific RNA recognition, binding to a single-stranded region of the precursor and specifically recognizing bases -6 to -1. The exchange of Ccm1 for mS47 is coupled to the irreversible removal of precursor rRNA that is accompanied by conformational changes of the mitoribosomal proteins uS5m and mS26. These conformational changes signal completion of 5'-end rRNA processing through protection of the mature 5'-end of the 15S rRNA and stabilization of mS47. The removal of the 5' precursor together with the dissociation of Ccm1 may be catalyzed by the 5'-3' exoribonuclease Pet127. Involved in the specific removal of group I introns in mitochondrial encoded transcripts.</text>
</comment>
<evidence type="ECO:0000256" key="2">
    <source>
        <dbReference type="ARBA" id="ARBA00022737"/>
    </source>
</evidence>
<dbReference type="InterPro" id="IPR011990">
    <property type="entry name" value="TPR-like_helical_dom_sf"/>
</dbReference>
<evidence type="ECO:0000256" key="3">
    <source>
        <dbReference type="ARBA" id="ARBA00044493"/>
    </source>
</evidence>